<dbReference type="EMBL" id="FR872582">
    <property type="protein sequence ID" value="CCB88202.1"/>
    <property type="molecule type" value="Genomic_DNA"/>
</dbReference>
<dbReference type="RefSeq" id="WP_013942669.1">
    <property type="nucleotide sequence ID" value="NC_015713.1"/>
</dbReference>
<reference key="1">
    <citation type="journal article" date="2011" name="Mol. Biol. Evol.">
        <title>Unity in variety -- the pan-genome of the Chlamydiae.</title>
        <authorList>
            <person name="Collingro A."/>
            <person name="Tischler P."/>
            <person name="Weinmaier T."/>
            <person name="Penz T."/>
            <person name="Heinz E."/>
            <person name="Brunham R.C."/>
            <person name="Read T.D."/>
            <person name="Bavoil P.M."/>
            <person name="Sachse K."/>
            <person name="Kahane S."/>
            <person name="Friedman M.G."/>
            <person name="Rattei T."/>
            <person name="Myers G.S.A."/>
            <person name="Horn M."/>
        </authorList>
    </citation>
    <scope>NUCLEOTIDE SEQUENCE</scope>
    <source>
        <strain>Z</strain>
    </source>
</reference>
<gene>
    <name evidence="2" type="ordered locus">SNE_A03250</name>
</gene>
<organism evidence="2 3">
    <name type="scientific">Simkania negevensis (strain ATCC VR-1471 / DSM 27360 / Z)</name>
    <dbReference type="NCBI Taxonomy" id="331113"/>
    <lineage>
        <taxon>Bacteria</taxon>
        <taxon>Pseudomonadati</taxon>
        <taxon>Chlamydiota</taxon>
        <taxon>Chlamydiia</taxon>
        <taxon>Parachlamydiales</taxon>
        <taxon>Simkaniaceae</taxon>
        <taxon>Simkania</taxon>
    </lineage>
</organism>
<dbReference type="AlphaFoldDB" id="F8L643"/>
<feature type="transmembrane region" description="Helical" evidence="1">
    <location>
        <begin position="29"/>
        <end position="48"/>
    </location>
</feature>
<name>F8L643_SIMNZ</name>
<evidence type="ECO:0000313" key="3">
    <source>
        <dbReference type="Proteomes" id="UP000000496"/>
    </source>
</evidence>
<protein>
    <submittedName>
        <fullName evidence="2">Uncharacterized protein</fullName>
    </submittedName>
</protein>
<sequence length="122" mass="13648">MGQTTVTVSELIPKDTTLFESFMTRFTRINFSTALVGTIAGAGIYYGLKYFEKTIDDYDNRPDGLTQKTYTHIETFSEILLKAGFYIGIQGFLLSQILNIGYYIANGHSAINYSQALVLSFT</sequence>
<dbReference type="KEGG" id="sng:SNE_A03250"/>
<proteinExistence type="predicted"/>
<keyword evidence="3" id="KW-1185">Reference proteome</keyword>
<dbReference type="STRING" id="331113.SNE_A03250"/>
<keyword evidence="1" id="KW-1133">Transmembrane helix</keyword>
<keyword evidence="1" id="KW-0812">Transmembrane</keyword>
<accession>F8L643</accession>
<reference evidence="2 3" key="2">
    <citation type="journal article" date="2011" name="Mol. Biol. Evol.">
        <title>Unity in variety--the pan-genome of the Chlamydiae.</title>
        <authorList>
            <person name="Collingro A."/>
            <person name="Tischler P."/>
            <person name="Weinmaier T."/>
            <person name="Penz T."/>
            <person name="Heinz E."/>
            <person name="Brunham R.C."/>
            <person name="Read T.D."/>
            <person name="Bavoil P.M."/>
            <person name="Sachse K."/>
            <person name="Kahane S."/>
            <person name="Friedman M.G."/>
            <person name="Rattei T."/>
            <person name="Myers G.S."/>
            <person name="Horn M."/>
        </authorList>
    </citation>
    <scope>NUCLEOTIDE SEQUENCE [LARGE SCALE GENOMIC DNA]</scope>
    <source>
        <strain evidence="3">ATCC VR-1471 / Z</strain>
    </source>
</reference>
<evidence type="ECO:0000256" key="1">
    <source>
        <dbReference type="SAM" id="Phobius"/>
    </source>
</evidence>
<feature type="transmembrane region" description="Helical" evidence="1">
    <location>
        <begin position="83"/>
        <end position="105"/>
    </location>
</feature>
<evidence type="ECO:0000313" key="2">
    <source>
        <dbReference type="EMBL" id="CCB88202.1"/>
    </source>
</evidence>
<dbReference type="Proteomes" id="UP000000496">
    <property type="component" value="Chromosome gsn.131"/>
</dbReference>
<dbReference type="HOGENOM" id="CLU_2025178_0_0_0"/>
<keyword evidence="1" id="KW-0472">Membrane</keyword>